<dbReference type="Proteomes" id="UP000237749">
    <property type="component" value="Unassembled WGS sequence"/>
</dbReference>
<sequence>MLKKETFVPIQFFKKEAYTGSMNGMRYRIKKEEEGLEAAVYPQPYCYEATADEKKTKAVFPFSEEGRQQALEWINQQFVEKQDLWAAAERK</sequence>
<evidence type="ECO:0008006" key="3">
    <source>
        <dbReference type="Google" id="ProtNLM"/>
    </source>
</evidence>
<protein>
    <recommendedName>
        <fullName evidence="3">GNAT family acetyltransferase</fullName>
    </recommendedName>
</protein>
<comment type="caution">
    <text evidence="1">The sequence shown here is derived from an EMBL/GenBank/DDBJ whole genome shotgun (WGS) entry which is preliminary data.</text>
</comment>
<reference evidence="1 2" key="1">
    <citation type="submission" date="2018-02" db="EMBL/GenBank/DDBJ databases">
        <title>Genomic Encyclopedia of Archaeal and Bacterial Type Strains, Phase II (KMG-II): from individual species to whole genera.</title>
        <authorList>
            <person name="Goeker M."/>
        </authorList>
    </citation>
    <scope>NUCLEOTIDE SEQUENCE [LARGE SCALE GENOMIC DNA]</scope>
    <source>
        <strain evidence="1 2">DSM 3808</strain>
    </source>
</reference>
<proteinExistence type="predicted"/>
<dbReference type="AlphaFoldDB" id="A0A2S6HUD0"/>
<dbReference type="EMBL" id="PTJA01000004">
    <property type="protein sequence ID" value="PPK81453.1"/>
    <property type="molecule type" value="Genomic_DNA"/>
</dbReference>
<organism evidence="1 2">
    <name type="scientific">Lacrimispora xylanisolvens</name>
    <dbReference type="NCBI Taxonomy" id="384636"/>
    <lineage>
        <taxon>Bacteria</taxon>
        <taxon>Bacillati</taxon>
        <taxon>Bacillota</taxon>
        <taxon>Clostridia</taxon>
        <taxon>Lachnospirales</taxon>
        <taxon>Lachnospiraceae</taxon>
        <taxon>Lacrimispora</taxon>
    </lineage>
</organism>
<keyword evidence="2" id="KW-1185">Reference proteome</keyword>
<evidence type="ECO:0000313" key="1">
    <source>
        <dbReference type="EMBL" id="PPK81453.1"/>
    </source>
</evidence>
<dbReference type="RefSeq" id="WP_104436544.1">
    <property type="nucleotide sequence ID" value="NZ_PTJA01000004.1"/>
</dbReference>
<gene>
    <name evidence="1" type="ORF">BXY41_104256</name>
</gene>
<dbReference type="OrthoDB" id="1768345at2"/>
<accession>A0A2S6HUD0</accession>
<evidence type="ECO:0000313" key="2">
    <source>
        <dbReference type="Proteomes" id="UP000237749"/>
    </source>
</evidence>
<name>A0A2S6HUD0_9FIRM</name>